<dbReference type="GO" id="GO:0009254">
    <property type="term" value="P:peptidoglycan turnover"/>
    <property type="evidence" value="ECO:0007669"/>
    <property type="project" value="TreeGrafter"/>
</dbReference>
<reference evidence="5 6" key="1">
    <citation type="submission" date="2011-11" db="EMBL/GenBank/DDBJ databases">
        <title>Complete sequence of Spirochaeta sp. grapes.</title>
        <authorList>
            <consortium name="US DOE Joint Genome Institute"/>
            <person name="Lucas S."/>
            <person name="Han J."/>
            <person name="Lapidus A."/>
            <person name="Cheng J.-F."/>
            <person name="Goodwin L."/>
            <person name="Pitluck S."/>
            <person name="Peters L."/>
            <person name="Ovchinnikova G."/>
            <person name="Munk A.C."/>
            <person name="Detter J.C."/>
            <person name="Han C."/>
            <person name="Tapia R."/>
            <person name="Land M."/>
            <person name="Hauser L."/>
            <person name="Kyrpides N."/>
            <person name="Ivanova N."/>
            <person name="Pagani I."/>
            <person name="Ritalahtilisa K."/>
            <person name="Loeffler F."/>
            <person name="Woyke T."/>
        </authorList>
    </citation>
    <scope>NUCLEOTIDE SEQUENCE [LARGE SCALE GENOMIC DNA]</scope>
    <source>
        <strain evidence="6">ATCC BAA-1885 / DSM 22778 / Grapes</strain>
    </source>
</reference>
<dbReference type="HOGENOM" id="CLU_008392_5_3_12"/>
<feature type="domain" description="Glycoside hydrolase family 3 N-terminal" evidence="4">
    <location>
        <begin position="15"/>
        <end position="324"/>
    </location>
</feature>
<keyword evidence="6" id="KW-1185">Reference proteome</keyword>
<dbReference type="AlphaFoldDB" id="G8QRC4"/>
<dbReference type="InterPro" id="IPR036962">
    <property type="entry name" value="Glyco_hydro_3_N_sf"/>
</dbReference>
<dbReference type="OrthoDB" id="9805821at2"/>
<dbReference type="InterPro" id="IPR050226">
    <property type="entry name" value="NagZ_Beta-hexosaminidase"/>
</dbReference>
<keyword evidence="2 5" id="KW-0378">Hydrolase</keyword>
<dbReference type="Gene3D" id="3.20.20.300">
    <property type="entry name" value="Glycoside hydrolase, family 3, N-terminal domain"/>
    <property type="match status" value="1"/>
</dbReference>
<dbReference type="Pfam" id="PF00933">
    <property type="entry name" value="Glyco_hydro_3"/>
    <property type="match status" value="1"/>
</dbReference>
<dbReference type="GO" id="GO:0004553">
    <property type="term" value="F:hydrolase activity, hydrolyzing O-glycosyl compounds"/>
    <property type="evidence" value="ECO:0007669"/>
    <property type="project" value="InterPro"/>
</dbReference>
<dbReference type="PANTHER" id="PTHR30480">
    <property type="entry name" value="BETA-HEXOSAMINIDASE-RELATED"/>
    <property type="match status" value="1"/>
</dbReference>
<proteinExistence type="inferred from homology"/>
<dbReference type="InterPro" id="IPR036881">
    <property type="entry name" value="Glyco_hydro_3_C_sf"/>
</dbReference>
<accession>G8QRC4</accession>
<dbReference type="RefSeq" id="WP_014269626.1">
    <property type="nucleotide sequence ID" value="NC_016633.1"/>
</dbReference>
<dbReference type="SUPFAM" id="SSF51445">
    <property type="entry name" value="(Trans)glycosidases"/>
    <property type="match status" value="1"/>
</dbReference>
<dbReference type="GO" id="GO:0005975">
    <property type="term" value="P:carbohydrate metabolic process"/>
    <property type="evidence" value="ECO:0007669"/>
    <property type="project" value="InterPro"/>
</dbReference>
<organism evidence="5 6">
    <name type="scientific">Sphaerochaeta pleomorpha (strain ATCC BAA-1885 / DSM 22778 / Grapes)</name>
    <dbReference type="NCBI Taxonomy" id="158190"/>
    <lineage>
        <taxon>Bacteria</taxon>
        <taxon>Pseudomonadati</taxon>
        <taxon>Spirochaetota</taxon>
        <taxon>Spirochaetia</taxon>
        <taxon>Spirochaetales</taxon>
        <taxon>Sphaerochaetaceae</taxon>
        <taxon>Sphaerochaeta</taxon>
    </lineage>
</organism>
<dbReference type="Proteomes" id="UP000005632">
    <property type="component" value="Chromosome"/>
</dbReference>
<evidence type="ECO:0000313" key="5">
    <source>
        <dbReference type="EMBL" id="AEV28777.1"/>
    </source>
</evidence>
<name>G8QRC4_SPHPG</name>
<comment type="similarity">
    <text evidence="1">Belongs to the glycosyl hydrolase 3 family.</text>
</comment>
<dbReference type="STRING" id="158190.SpiGrapes_0951"/>
<evidence type="ECO:0000256" key="3">
    <source>
        <dbReference type="ARBA" id="ARBA00023295"/>
    </source>
</evidence>
<dbReference type="PANTHER" id="PTHR30480:SF16">
    <property type="entry name" value="GLYCOSIDE HYDROLASE FAMILY 3 DOMAIN PROTEIN"/>
    <property type="match status" value="1"/>
</dbReference>
<dbReference type="EMBL" id="CP003155">
    <property type="protein sequence ID" value="AEV28777.1"/>
    <property type="molecule type" value="Genomic_DNA"/>
</dbReference>
<evidence type="ECO:0000313" key="6">
    <source>
        <dbReference type="Proteomes" id="UP000005632"/>
    </source>
</evidence>
<dbReference type="eggNOG" id="COG1472">
    <property type="taxonomic scope" value="Bacteria"/>
</dbReference>
<protein>
    <submittedName>
        <fullName evidence="5">Beta-glucosidase-like glycosyl hydrolase</fullName>
    </submittedName>
</protein>
<dbReference type="KEGG" id="sgp:SpiGrapes_0951"/>
<dbReference type="PRINTS" id="PR00133">
    <property type="entry name" value="GLHYDRLASE3"/>
</dbReference>
<evidence type="ECO:0000259" key="4">
    <source>
        <dbReference type="Pfam" id="PF00933"/>
    </source>
</evidence>
<dbReference type="InterPro" id="IPR001764">
    <property type="entry name" value="Glyco_hydro_3_N"/>
</dbReference>
<dbReference type="InterPro" id="IPR017853">
    <property type="entry name" value="GH"/>
</dbReference>
<dbReference type="Gene3D" id="3.40.50.1700">
    <property type="entry name" value="Glycoside hydrolase family 3 C-terminal domain"/>
    <property type="match status" value="1"/>
</dbReference>
<gene>
    <name evidence="5" type="ordered locus">SpiGrapes_0951</name>
</gene>
<evidence type="ECO:0000256" key="1">
    <source>
        <dbReference type="ARBA" id="ARBA00005336"/>
    </source>
</evidence>
<keyword evidence="3" id="KW-0326">Glycosidase</keyword>
<sequence>MDDAQKIGQHFVCGFPGTSLDESFKEAVHTYKIANIILFARNIESKGQVRQLCQDIQELVQKECGTPALICIDQEGGMVTRLSSDCTNVPGAMALSATGEVNSVFEAGALTGRELRALGINCDLAPCLDVNSNKNNPVIGVRSYGDSEKTVSSFGCAMVEALQSEGVMSVAKHFPGHGDTHLDSHLDLPWVAGDLQALEEHLYPFRLATFAGVQGIMSSHILFPALEKEKVPATMSRSILTDLLKKEMGFKGLVFSDCMEMQAIANYYGTASGSLASLQAGVDLVCISHHVELAIQAIALVKEALATGRLDKSEFTASTDKIIKAKVMLSLEKNVPFSEVGSKEHKATAQKLREKSLTLVRGNILPLGTNPYFVGPRCFLATNVSNERNVPLFASSMAELLGGDYFVCSDNPDSTEIDKIKATGKDATSIIIGTYNAHLRPGQIDLVHAFVKGKIPVTCIALRNPYDLALVGEGVTAIAAYEYTQDCFEALSRLLRKEIEATGSLPVQL</sequence>
<evidence type="ECO:0000256" key="2">
    <source>
        <dbReference type="ARBA" id="ARBA00022801"/>
    </source>
</evidence>